<dbReference type="EMBL" id="CABVQN010000002">
    <property type="protein sequence ID" value="VWC70084.1"/>
    <property type="molecule type" value="Genomic_DNA"/>
</dbReference>
<dbReference type="SUPFAM" id="SSF48371">
    <property type="entry name" value="ARM repeat"/>
    <property type="match status" value="1"/>
</dbReference>
<organism evidence="1 2">
    <name type="scientific">Burkholderia lata (strain ATCC 17760 / DSM 23089 / LMG 22485 / NCIMB 9086 / R18194 / 383)</name>
    <dbReference type="NCBI Taxonomy" id="482957"/>
    <lineage>
        <taxon>Bacteria</taxon>
        <taxon>Pseudomonadati</taxon>
        <taxon>Pseudomonadota</taxon>
        <taxon>Betaproteobacteria</taxon>
        <taxon>Burkholderiales</taxon>
        <taxon>Burkholderiaceae</taxon>
        <taxon>Burkholderia</taxon>
        <taxon>Burkholderia cepacia complex</taxon>
    </lineage>
</organism>
<reference evidence="1 2" key="1">
    <citation type="submission" date="2019-09" db="EMBL/GenBank/DDBJ databases">
        <authorList>
            <person name="Depoorter E."/>
        </authorList>
    </citation>
    <scope>NUCLEOTIDE SEQUENCE [LARGE SCALE GENOMIC DNA]</scope>
    <source>
        <strain evidence="1">R-39750</strain>
    </source>
</reference>
<dbReference type="InterPro" id="IPR011989">
    <property type="entry name" value="ARM-like"/>
</dbReference>
<dbReference type="InterPro" id="IPR016024">
    <property type="entry name" value="ARM-type_fold"/>
</dbReference>
<dbReference type="AlphaFoldDB" id="A0A6P2U5B9"/>
<evidence type="ECO:0008006" key="3">
    <source>
        <dbReference type="Google" id="ProtNLM"/>
    </source>
</evidence>
<dbReference type="Proteomes" id="UP000494110">
    <property type="component" value="Unassembled WGS sequence"/>
</dbReference>
<evidence type="ECO:0000313" key="1">
    <source>
        <dbReference type="EMBL" id="VWC70084.1"/>
    </source>
</evidence>
<name>A0A6P2U5B9_BURL3</name>
<accession>A0A6P2U5B9</accession>
<protein>
    <recommendedName>
        <fullName evidence="3">HEAT repeat domain-containing protein</fullName>
    </recommendedName>
</protein>
<gene>
    <name evidence="1" type="ORF">BLA39750_00453</name>
</gene>
<dbReference type="Pfam" id="PF13646">
    <property type="entry name" value="HEAT_2"/>
    <property type="match status" value="1"/>
</dbReference>
<proteinExistence type="predicted"/>
<sequence>MTVPTVAGSPIIRPLLMRHAQDAAFYWSQSDSSLCSPTVSIKKLASFHSLLEANLDGLRVAGDAGMLMARRELDRWKSQGDAFVYGVLSFEKYADSQFEPVWDLLDEHAESTVYGFSCATSWASRKAVFARLEQWKATAHPIPLALSVIARRELALPIASQDVARYFDHESHWVRGAACHLAAELPAESARDFLLRALDDGDLDVQIAAADALMALGRDARVRHRLVDMVGRCKLLAEEQRGLAKQIALARMDRLARYLGHAVNCGDPEAREVLAMLPAELQIPFIAHHGDPAFIDDLIARLSNNRLSDAAFQAMHLITGIDLDDSQFLVRTASTPDEDSDEDSLQHLDSTRLQPDHGAITDWWDKKRAHFKSGTPWLVGSSALNHDHVSRIFHLGSQLQRFAAQMHAFSHNISISRLDIRTPMWRQPRNSA</sequence>
<dbReference type="Gene3D" id="1.25.10.10">
    <property type="entry name" value="Leucine-rich Repeat Variant"/>
    <property type="match status" value="1"/>
</dbReference>
<evidence type="ECO:0000313" key="2">
    <source>
        <dbReference type="Proteomes" id="UP000494110"/>
    </source>
</evidence>